<dbReference type="GO" id="GO:0004363">
    <property type="term" value="F:glutathione synthase activity"/>
    <property type="evidence" value="ECO:0007669"/>
    <property type="project" value="InterPro"/>
</dbReference>
<name>A0A835SD65_VANPL</name>
<evidence type="ECO:0000313" key="2">
    <source>
        <dbReference type="EMBL" id="KAG0501527.1"/>
    </source>
</evidence>
<dbReference type="SUPFAM" id="SSF56059">
    <property type="entry name" value="Glutathione synthetase ATP-binding domain-like"/>
    <property type="match status" value="1"/>
</dbReference>
<dbReference type="FunFam" id="3.30.1490.80:FF:000010">
    <property type="entry name" value="Glutathione synthetase"/>
    <property type="match status" value="1"/>
</dbReference>
<comment type="caution">
    <text evidence="2">The sequence shown here is derived from an EMBL/GenBank/DDBJ whole genome shotgun (WGS) entry which is preliminary data.</text>
</comment>
<evidence type="ECO:0000256" key="1">
    <source>
        <dbReference type="SAM" id="MobiDB-lite"/>
    </source>
</evidence>
<protein>
    <submittedName>
        <fullName evidence="2">Uncharacterized protein</fullName>
    </submittedName>
</protein>
<dbReference type="GO" id="GO:0043295">
    <property type="term" value="F:glutathione binding"/>
    <property type="evidence" value="ECO:0007669"/>
    <property type="project" value="TreeGrafter"/>
</dbReference>
<dbReference type="PANTHER" id="PTHR11130">
    <property type="entry name" value="GLUTATHIONE SYNTHETASE"/>
    <property type="match status" value="1"/>
</dbReference>
<evidence type="ECO:0000313" key="3">
    <source>
        <dbReference type="Proteomes" id="UP000639772"/>
    </source>
</evidence>
<organism evidence="2 3">
    <name type="scientific">Vanilla planifolia</name>
    <name type="common">Vanilla</name>
    <dbReference type="NCBI Taxonomy" id="51239"/>
    <lineage>
        <taxon>Eukaryota</taxon>
        <taxon>Viridiplantae</taxon>
        <taxon>Streptophyta</taxon>
        <taxon>Embryophyta</taxon>
        <taxon>Tracheophyta</taxon>
        <taxon>Spermatophyta</taxon>
        <taxon>Magnoliopsida</taxon>
        <taxon>Liliopsida</taxon>
        <taxon>Asparagales</taxon>
        <taxon>Orchidaceae</taxon>
        <taxon>Vanilloideae</taxon>
        <taxon>Vanilleae</taxon>
        <taxon>Vanilla</taxon>
    </lineage>
</organism>
<dbReference type="AlphaFoldDB" id="A0A835SD65"/>
<accession>A0A835SD65</accession>
<dbReference type="InterPro" id="IPR005615">
    <property type="entry name" value="Glutathione_synthase"/>
</dbReference>
<gene>
    <name evidence="2" type="ORF">HPP92_001599</name>
</gene>
<dbReference type="Pfam" id="PF03917">
    <property type="entry name" value="GSH_synth_ATP"/>
    <property type="match status" value="1"/>
</dbReference>
<reference evidence="2 3" key="1">
    <citation type="journal article" date="2020" name="Nat. Food">
        <title>A phased Vanilla planifolia genome enables genetic improvement of flavour and production.</title>
        <authorList>
            <person name="Hasing T."/>
            <person name="Tang H."/>
            <person name="Brym M."/>
            <person name="Khazi F."/>
            <person name="Huang T."/>
            <person name="Chambers A.H."/>
        </authorList>
    </citation>
    <scope>NUCLEOTIDE SEQUENCE [LARGE SCALE GENOMIC DNA]</scope>
    <source>
        <tissue evidence="2">Leaf</tissue>
    </source>
</reference>
<dbReference type="InterPro" id="IPR014049">
    <property type="entry name" value="Glutathione_synthase_N_euk"/>
</dbReference>
<dbReference type="PANTHER" id="PTHR11130:SF0">
    <property type="entry name" value="GLUTATHIONE SYNTHETASE"/>
    <property type="match status" value="1"/>
</dbReference>
<dbReference type="Gene3D" id="3.30.1490.80">
    <property type="match status" value="1"/>
</dbReference>
<dbReference type="GO" id="GO:0005829">
    <property type="term" value="C:cytosol"/>
    <property type="evidence" value="ECO:0007669"/>
    <property type="project" value="TreeGrafter"/>
</dbReference>
<dbReference type="OrthoDB" id="2020073at2759"/>
<dbReference type="GO" id="GO:0005524">
    <property type="term" value="F:ATP binding"/>
    <property type="evidence" value="ECO:0007669"/>
    <property type="project" value="InterPro"/>
</dbReference>
<feature type="compositionally biased region" description="Basic and acidic residues" evidence="1">
    <location>
        <begin position="24"/>
        <end position="41"/>
    </location>
</feature>
<proteinExistence type="predicted"/>
<feature type="compositionally biased region" description="Polar residues" evidence="1">
    <location>
        <begin position="10"/>
        <end position="20"/>
    </location>
</feature>
<sequence>MRCFLFPTAKGNSKQNNLASRSEAPAKERKETSRSEGDRKGGTVPSYEVMGAECSSLASSPPPLPYGKLSSPSPTSFLYHCSLYSTPKFSSSIPNVETDYRKSISTLAARRMNPYSSLRILHWQSPESFETEEIYEEAVPSSFPTDLNLTPELVDNLLYDALVWSSLNGLFVGDRNVQRSGKIPVSGLVHAPFALLPTSFPKIYWKQACELAPIFNDLVDRVSLDGKFIQETLSRTKKVDAFTCRLLDIHSK</sequence>
<dbReference type="EMBL" id="JADCNM010000001">
    <property type="protein sequence ID" value="KAG0501527.1"/>
    <property type="molecule type" value="Genomic_DNA"/>
</dbReference>
<feature type="region of interest" description="Disordered" evidence="1">
    <location>
        <begin position="1"/>
        <end position="46"/>
    </location>
</feature>
<dbReference type="Proteomes" id="UP000639772">
    <property type="component" value="Chromosome 1"/>
</dbReference>